<dbReference type="InterPro" id="IPR027417">
    <property type="entry name" value="P-loop_NTPase"/>
</dbReference>
<reference evidence="10" key="1">
    <citation type="submission" date="2020-08" db="EMBL/GenBank/DDBJ databases">
        <title>High throughput sequencing combined with conventional Sanger sequencing revealed high molecular diversity in AcV-1 population from kiwifruit grown in China.</title>
        <authorList>
            <person name="Hong N."/>
            <person name="Wen S."/>
        </authorList>
    </citation>
    <scope>NUCLEOTIDE SEQUENCE</scope>
    <source>
        <strain evidence="10">JS27</strain>
    </source>
</reference>
<keyword evidence="5" id="KW-0067">ATP-binding</keyword>
<evidence type="ECO:0000256" key="5">
    <source>
        <dbReference type="ARBA" id="ARBA00022840"/>
    </source>
</evidence>
<dbReference type="Pfam" id="PF01660">
    <property type="entry name" value="Vmethyltransf"/>
    <property type="match status" value="1"/>
</dbReference>
<dbReference type="GO" id="GO:0003723">
    <property type="term" value="F:RNA binding"/>
    <property type="evidence" value="ECO:0007669"/>
    <property type="project" value="InterPro"/>
</dbReference>
<keyword evidence="2" id="KW-0547">Nucleotide-binding</keyword>
<accession>A0A7L9CDJ1</accession>
<dbReference type="PROSITE" id="PS51657">
    <property type="entry name" value="PSRV_HELICASE"/>
    <property type="match status" value="1"/>
</dbReference>
<evidence type="ECO:0000256" key="6">
    <source>
        <dbReference type="SAM" id="MobiDB-lite"/>
    </source>
</evidence>
<organism evidence="10">
    <name type="scientific">Olivavirus actinidiae</name>
    <dbReference type="NCBI Taxonomy" id="2024724"/>
    <lineage>
        <taxon>Viruses</taxon>
        <taxon>Riboviria</taxon>
        <taxon>Orthornavirae</taxon>
        <taxon>Kitrinoviricota</taxon>
        <taxon>Alsuviricetes</taxon>
        <taxon>Martellivirales</taxon>
        <taxon>Closteroviridae</taxon>
        <taxon>Olivavirus</taxon>
    </lineage>
</organism>
<dbReference type="EMBL" id="MT936297">
    <property type="protein sequence ID" value="QOJ38386.1"/>
    <property type="molecule type" value="Genomic_RNA"/>
</dbReference>
<evidence type="ECO:0000256" key="1">
    <source>
        <dbReference type="ARBA" id="ARBA00022679"/>
    </source>
</evidence>
<dbReference type="Gene3D" id="2.60.120.590">
    <property type="entry name" value="Alpha-ketoglutarate-dependent dioxygenase AlkB-like"/>
    <property type="match status" value="1"/>
</dbReference>
<feature type="compositionally biased region" description="Polar residues" evidence="6">
    <location>
        <begin position="759"/>
        <end position="774"/>
    </location>
</feature>
<evidence type="ECO:0000259" key="8">
    <source>
        <dbReference type="PROSITE" id="PS51657"/>
    </source>
</evidence>
<feature type="domain" description="(+)RNA virus helicase C-terminal" evidence="8">
    <location>
        <begin position="2766"/>
        <end position="3106"/>
    </location>
</feature>
<proteinExistence type="predicted"/>
<dbReference type="GO" id="GO:0016556">
    <property type="term" value="P:mRNA modification"/>
    <property type="evidence" value="ECO:0007669"/>
    <property type="project" value="InterPro"/>
</dbReference>
<evidence type="ECO:0000256" key="7">
    <source>
        <dbReference type="SAM" id="Phobius"/>
    </source>
</evidence>
<dbReference type="Gene3D" id="3.40.50.300">
    <property type="entry name" value="P-loop containing nucleotide triphosphate hydrolases"/>
    <property type="match status" value="2"/>
</dbReference>
<dbReference type="GO" id="GO:0008174">
    <property type="term" value="F:mRNA methyltransferase activity"/>
    <property type="evidence" value="ECO:0007669"/>
    <property type="project" value="UniProtKB-UniRule"/>
</dbReference>
<keyword evidence="7" id="KW-1133">Transmembrane helix</keyword>
<dbReference type="InterPro" id="IPR002588">
    <property type="entry name" value="Alphavirus-like_MT_dom"/>
</dbReference>
<feature type="compositionally biased region" description="Basic and acidic residues" evidence="6">
    <location>
        <begin position="2559"/>
        <end position="2574"/>
    </location>
</feature>
<dbReference type="GO" id="GO:0075523">
    <property type="term" value="P:viral translational frameshifting"/>
    <property type="evidence" value="ECO:0007669"/>
    <property type="project" value="UniProtKB-KW"/>
</dbReference>
<feature type="region of interest" description="Disordered" evidence="6">
    <location>
        <begin position="746"/>
        <end position="774"/>
    </location>
</feature>
<keyword evidence="4" id="KW-0378">Hydrolase</keyword>
<dbReference type="InterPro" id="IPR027351">
    <property type="entry name" value="(+)RNA_virus_helicase_core_dom"/>
</dbReference>
<evidence type="ECO:0000259" key="9">
    <source>
        <dbReference type="PROSITE" id="PS51743"/>
    </source>
</evidence>
<dbReference type="GO" id="GO:0005524">
    <property type="term" value="F:ATP binding"/>
    <property type="evidence" value="ECO:0007669"/>
    <property type="project" value="UniProtKB-KW"/>
</dbReference>
<evidence type="ECO:0000256" key="2">
    <source>
        <dbReference type="ARBA" id="ARBA00022741"/>
    </source>
</evidence>
<feature type="domain" description="Alphavirus-like MT" evidence="9">
    <location>
        <begin position="1309"/>
        <end position="1495"/>
    </location>
</feature>
<feature type="compositionally biased region" description="Low complexity" evidence="6">
    <location>
        <begin position="2544"/>
        <end position="2558"/>
    </location>
</feature>
<feature type="compositionally biased region" description="Basic residues" evidence="6">
    <location>
        <begin position="2580"/>
        <end position="2589"/>
    </location>
</feature>
<dbReference type="SUPFAM" id="SSF52540">
    <property type="entry name" value="P-loop containing nucleoside triphosphate hydrolases"/>
    <property type="match status" value="1"/>
</dbReference>
<keyword evidence="3" id="KW-0688">Ribosomal frameshifting</keyword>
<evidence type="ECO:0000313" key="10">
    <source>
        <dbReference type="EMBL" id="QOJ38386.1"/>
    </source>
</evidence>
<dbReference type="PROSITE" id="PS51743">
    <property type="entry name" value="ALPHAVIRUS_MT"/>
    <property type="match status" value="1"/>
</dbReference>
<keyword evidence="7" id="KW-0472">Membrane</keyword>
<feature type="region of interest" description="Disordered" evidence="6">
    <location>
        <begin position="2533"/>
        <end position="2589"/>
    </location>
</feature>
<evidence type="ECO:0000256" key="3">
    <source>
        <dbReference type="ARBA" id="ARBA00022758"/>
    </source>
</evidence>
<protein>
    <submittedName>
        <fullName evidence="10">Polyprotein</fullName>
    </submittedName>
</protein>
<sequence length="3199" mass="356542">MGPPRFLKASPGRAKASVAFKLNTKGECCKTLPKGWSTSAPIGTALYFGAEDREITFSRGCTRILDVFGLNTPPAVFYGPEPATPAYLKARANRELHSGVQRPYNSRKAIRQAAVAAALFEARRSRAAKNHVPIVGKKRKAGPAFKAPAKDVVQQTTVAVAAPTVPVVVPTTFPVAYVVKGSERLPEGTPIFLARKPAARTLGFNATRARREFVRLSVDGWSVTLDTESGVVTDQALLALIKGYHYEAFLPLRLLAKYGAKLTPTLDYGWVRYDRRGRLSRLLNVPYMWEVLQLLKRGECGPKLRAYIESFKDNRGFCYLKLFRMANIAIGRSARRVGTVCQILGAFPSTHAVQTVLYRRYSCIPDFIVGYKSEGKRGHMTTTPTTRVSALPDLYWGADCLVFGSLPALIPVKRVVQPKTPVTGHPVHSVGLPTTPNIAFGSFGATETSPHKPLEAMSKSAIRRLRRKNAARRAEIQNTDRKAAVVKGTAPKVIPTKVEIPPPAISPKVIPTNVEVLPPAEVSKVAPPTTTFIQPLFKDVRRCGGRLRTWFGKVNPNERVKDRLASLLSADGSGYSYNGGSHKPDRRSKALLAELSSILAMDLSWVKHVLVQKYRPGSKIGAHKDNEECYRPLNNFRLVTINVFGEAMFKLSRGLERYNINLDGPCMFELDPSVNFYFDHSVEVGRFFRGSITLRGHKNSSVLEQPQPSVGRKRNTELSVKVRETGGSQGSTGSSVVVCPKSNVNSSVVERNRSPPPLTKTSSEVTGKPVTQAQENPKIDHQSFLDALTRCNSAGDIIDKAKYPDYRPVCQKHTYGLVYIYYKDVLVKKGIFRRYYDLKALRQLNHITDNLRSYLSSFRDSSGYCYLVYIRAVAMYFGRPETECSAAVRALGSWPKAGDLLSYIHKRYGTCPAIKVGYRHVSSMAVHANLTPVFLLANMRRGLRVGGERTGLAGSSKIMVGTVECPISRYEPATTLSGPLKVPVGQPRCAKSSNRTTNIGLDVSLAPTSVVRSFRRRQYRCKQIVRDFESVGGTPSSTVESQASCSVTDTSYRCCSSRKEYGRIVGELVDRILDFKQDELTLNIPLFKGFNVVCVRNRPGLVRILYKENLVKTIIANRYWDIQYLRSYGCTSRSLKNYLYKYRDGEGYCYLRILRLCCIYFSKPMSFIRAAKAELGSWPSSLAVKCFIRRNFPRIPRVYVSLSRGRYAHVGLLPRVSLEAIPNFLKLGGQEGNEVSLKRMTEVSRLNMQVEKSQLKDSPLLRAVENTLIEEHAFETQLQRTKPVLNIGVALNDTQQLSLARHFPELKLKFVPLVHSLHPMSSAVRSCFNALYSHKLGKKKYIDIGGDLKYHVLKGNDVHICNPILDPKDGVRYVNRVCEWNLAKVHDVTSMVVGRKKVSCCYTPAQDCTVSCSTAVAVEVYDISMIEMATIMSRRNIDRAYLTMMVPGELFDDNSATIYVPEHNITISQEGDNLIYNMPAGQSYCHDRSSVLSYISNPYLLHDNQMFHSEVVGHRCGVCEFRVTRVPVYPAIDTVIHITIPRATSGLVELHLPNIDKFSDVLDFNNITSVMVDHDFFTRALTHIINVCTNVSEKTFEYTMTWLRNNSARVVISGRIIHTNVKLAPEHIGRVAALLLTAGVKTRWESGRYARRLYRAVGQETLWESIMATIHESTSKVKAAAYEAVKKILTSSFPFLGDLQSRSIEEFFTVLGESVTIKRAMKFPCSGGYISGETRYITEMVDRVLGEAVENSVRSEIAEEMSELPESSGKPTASNKYVAPGNRSDKGSSLIREKVKAVTGMTNRCDGSKPGQGAGLDSSGSSLFIMISRAVVGYATLSVKGFRDIILRIVSPFPRIRAVLVPIMKLWEGLLNGDADVWVTYGATVVYSIIRSVVYLFLGHSVFGVCLGLVAVIVTPIPPLFVTDTDNLAVDILFEAMKGAYFSVPLTSNKWVNRVLSVLESVGYFKALVRRVIAVMFDESTAASVVMLVVKPEENIWAARHLFKKAYDWVYDQIITTLSALIGAVPRSAKIAVTNTIADVAGGVSSILATSVAKVSDWFTTAHDNPSLSDLGDHTEDFFSIIEDCESIDDSLLSDTPGLRGGGTLNKSFFSSLVQKFVNMGRTLIDSIVCSINYIKNKLYPESLSRTKKGVDLLKELFAEERPEDEEYEAAMIYLSEHFNTDFSDAPGNFGGAVDCKSFAMSVFRYVRSFNFSKFTAMCQAILGFFVMTKNICLMRYRMIMAEVKLRTSIYKRKNPGLALCKMAEVSDDIEPPYYRVPKDMFDADEIIRNLCRNSRPNYFNKKDVYRVPAIVDYGHKDALVANLVSPAIDFLMRRDDASVDAISLDFNLIKKVLGWTMTKDLISRIPLARRCYPNSILMVRKGAYAIFSSDGRTIVSNCADIKLGPENFDVVFMRLSGGLMGGSVVSWSLAILVKSLFDSLEGFGIISSHVNISCQAVGFISSSAFRVITILGWVFRQVHLWYVDRMEHLGEMEVKSLSPVEERHVATSEGIKEMYSHVLGEKVEFVDEIIRGMGSNSPDDESGATTSDSGSESSESGPCDKETFRETVEKGPDTVKGGKSVRSRKKKGKGKKYVADDCRNIGCPVELDSSTNEPGFPELDVSNEIKTRVGKLYDGKRYQLAEIIENLDLSCPPVFTHTDDLAKNAMNEFVFMHLMDVMNMLTSMKIASALLDDGRRDPAFLTSDMVDPKIVILDTTTDSLRGSGITASHLKDTQYRFCYDPKKRSVVPLGTYRVHSSSRYIILHQDLEIFYANLVLRRFVPNVEYEKCHYLTDLAIVETPPGGGKTSQLIALFFNLWMKGIAVRVVTANKNSAEEIRRKACALAVHFKVVELNQVAQLRQLLDDMVRTVDSTIINVVSARTQVLLVDEIFLMHLGQLVLNIEILKPEYVIGYGDSKQICYIPRTDLYNPVYYNVMAVIEDRKVTYRCESYRCPKDVCFLLSELYGRSVEARANSKIDTMTTTPISSIEDVPVSDDAKYLVYTQGEKYDLISTLRRKGRVPSAYLDPQTVHEAQGNTYKKVYLVRSKPQDDSVFSSEQHHVVALSRHTDSLTYYCISSKYNDETAQKIERSKVLSAMNVNEINEQPIFGANYDQCGGNPAASCSRAGAMGWQAIVSFLDEVVPGSTVLNLNDISEALSTSEFESCVDSIRMGENMTVGKVPLHANRQRVRRDKVAGRSR</sequence>
<keyword evidence="7" id="KW-0812">Transmembrane</keyword>
<dbReference type="InterPro" id="IPR037151">
    <property type="entry name" value="AlkB-like_sf"/>
</dbReference>
<dbReference type="SUPFAM" id="SSF51197">
    <property type="entry name" value="Clavaminate synthase-like"/>
    <property type="match status" value="1"/>
</dbReference>
<feature type="region of interest" description="Disordered" evidence="6">
    <location>
        <begin position="1760"/>
        <end position="1787"/>
    </location>
</feature>
<feature type="transmembrane region" description="Helical" evidence="7">
    <location>
        <begin position="1893"/>
        <end position="1914"/>
    </location>
</feature>
<dbReference type="Pfam" id="PF01443">
    <property type="entry name" value="Viral_helicase1"/>
    <property type="match status" value="1"/>
</dbReference>
<name>A0A7L9CDJ1_9CLOS</name>
<keyword evidence="1" id="KW-0808">Transferase</keyword>
<dbReference type="GO" id="GO:0006396">
    <property type="term" value="P:RNA processing"/>
    <property type="evidence" value="ECO:0007669"/>
    <property type="project" value="InterPro"/>
</dbReference>
<dbReference type="GO" id="GO:0016787">
    <property type="term" value="F:hydrolase activity"/>
    <property type="evidence" value="ECO:0007669"/>
    <property type="project" value="UniProtKB-KW"/>
</dbReference>
<evidence type="ECO:0000256" key="4">
    <source>
        <dbReference type="ARBA" id="ARBA00022801"/>
    </source>
</evidence>